<dbReference type="eggNOG" id="COG0655">
    <property type="taxonomic scope" value="Bacteria"/>
</dbReference>
<dbReference type="AlphaFoldDB" id="N2AFH5"/>
<evidence type="ECO:0000313" key="3">
    <source>
        <dbReference type="EMBL" id="EMZ28157.1"/>
    </source>
</evidence>
<dbReference type="Gene3D" id="3.40.50.360">
    <property type="match status" value="1"/>
</dbReference>
<dbReference type="Gene3D" id="3.20.20.150">
    <property type="entry name" value="Divalent-metal-dependent TIM barrel enzymes"/>
    <property type="match status" value="1"/>
</dbReference>
<feature type="domain" description="Xylose isomerase-like TIM barrel" evidence="1">
    <location>
        <begin position="273"/>
        <end position="509"/>
    </location>
</feature>
<dbReference type="InterPro" id="IPR013022">
    <property type="entry name" value="Xyl_isomerase-like_TIM-brl"/>
</dbReference>
<dbReference type="HOGENOM" id="CLU_517543_0_0_9"/>
<accession>N2AFH5</accession>
<dbReference type="OrthoDB" id="9805976at2"/>
<evidence type="ECO:0000259" key="2">
    <source>
        <dbReference type="Pfam" id="PF03358"/>
    </source>
</evidence>
<keyword evidence="4" id="KW-1185">Reference proteome</keyword>
<feature type="domain" description="NADPH-dependent FMN reductase-like" evidence="2">
    <location>
        <begin position="9"/>
        <end position="116"/>
    </location>
</feature>
<dbReference type="SUPFAM" id="SSF52218">
    <property type="entry name" value="Flavoproteins"/>
    <property type="match status" value="1"/>
</dbReference>
<reference evidence="3 4" key="1">
    <citation type="journal article" date="2014" name="Genome Announc.">
        <title>Draft genome sequences of the altered schaedler flora, a defined bacterial community from gnotobiotic mice.</title>
        <authorList>
            <person name="Wannemuehler M.J."/>
            <person name="Overstreet A.M."/>
            <person name="Ward D.V."/>
            <person name="Phillips G.J."/>
        </authorList>
    </citation>
    <scope>NUCLEOTIDE SEQUENCE [LARGE SCALE GENOMIC DNA]</scope>
    <source>
        <strain evidence="3 4">ASF492</strain>
    </source>
</reference>
<dbReference type="Pfam" id="PF01261">
    <property type="entry name" value="AP_endonuc_2"/>
    <property type="match status" value="1"/>
</dbReference>
<dbReference type="InterPro" id="IPR050312">
    <property type="entry name" value="IolE/XylAMocC-like"/>
</dbReference>
<dbReference type="Pfam" id="PF03358">
    <property type="entry name" value="FMN_red"/>
    <property type="match status" value="1"/>
</dbReference>
<organism evidence="3 4">
    <name type="scientific">Eubacterium plexicaudatum ASF492</name>
    <dbReference type="NCBI Taxonomy" id="1235802"/>
    <lineage>
        <taxon>Bacteria</taxon>
        <taxon>Bacillati</taxon>
        <taxon>Bacillota</taxon>
        <taxon>Clostridia</taxon>
        <taxon>Eubacteriales</taxon>
        <taxon>Eubacteriaceae</taxon>
        <taxon>Eubacterium</taxon>
    </lineage>
</organism>
<evidence type="ECO:0000259" key="1">
    <source>
        <dbReference type="Pfam" id="PF01261"/>
    </source>
</evidence>
<gene>
    <name evidence="3" type="ORF">C823_02001</name>
</gene>
<dbReference type="EMBL" id="AQFT01000065">
    <property type="protein sequence ID" value="EMZ28157.1"/>
    <property type="molecule type" value="Genomic_DNA"/>
</dbReference>
<dbReference type="STRING" id="1235802.C823_02001"/>
<dbReference type="InterPro" id="IPR005025">
    <property type="entry name" value="FMN_Rdtase-like_dom"/>
</dbReference>
<proteinExistence type="predicted"/>
<evidence type="ECO:0008006" key="5">
    <source>
        <dbReference type="Google" id="ProtNLM"/>
    </source>
</evidence>
<comment type="caution">
    <text evidence="3">The sequence shown here is derived from an EMBL/GenBank/DDBJ whole genome shotgun (WGS) entry which is preliminary data.</text>
</comment>
<dbReference type="InterPro" id="IPR029039">
    <property type="entry name" value="Flavoprotein-like_sf"/>
</dbReference>
<protein>
    <recommendedName>
        <fullName evidence="5">Xylose isomerase-like TIM barrel domain-containing protein</fullName>
    </recommendedName>
</protein>
<dbReference type="eggNOG" id="COG1082">
    <property type="taxonomic scope" value="Bacteria"/>
</dbReference>
<dbReference type="InterPro" id="IPR036237">
    <property type="entry name" value="Xyl_isomerase-like_sf"/>
</dbReference>
<dbReference type="Proteomes" id="UP000012589">
    <property type="component" value="Unassembled WGS sequence"/>
</dbReference>
<dbReference type="PATRIC" id="fig|1235802.3.peg.2124"/>
<evidence type="ECO:0000313" key="4">
    <source>
        <dbReference type="Proteomes" id="UP000012589"/>
    </source>
</evidence>
<dbReference type="PANTHER" id="PTHR12110">
    <property type="entry name" value="HYDROXYPYRUVATE ISOMERASE"/>
    <property type="match status" value="1"/>
</dbReference>
<dbReference type="GO" id="GO:0016491">
    <property type="term" value="F:oxidoreductase activity"/>
    <property type="evidence" value="ECO:0007669"/>
    <property type="project" value="InterPro"/>
</dbReference>
<dbReference type="SUPFAM" id="SSF51658">
    <property type="entry name" value="Xylose isomerase-like"/>
    <property type="match status" value="1"/>
</dbReference>
<dbReference type="PANTHER" id="PTHR12110:SF21">
    <property type="entry name" value="XYLOSE ISOMERASE-LIKE TIM BARREL DOMAIN-CONTAINING PROTEIN"/>
    <property type="match status" value="1"/>
</dbReference>
<sequence length="526" mass="59141">MHVDDLDIKPCTGCISCVVGMTTGRGKGGCPLQDDFYLIDEALMECDAVIVGSPTYVLSPTGRFKTVCDRIGPSHDITFRKATYEEGTAAGKAKEDLPDERSFKKRVGALLSVGGAMTKNWLAFMLPTMYEFTMSMGIDVIDMHEYYKAMSCEHVLGNEEQMERMRTMGRNIAQALAADTEEERVKWRGEEEGVCPVCHCDMLTVSKDRTSVECPVCGIEGQIEVKDAKIHVSFSEQQQQRSRLRWDGKLEHSTEIKTKAVGPGQYAGVSHIDVAKLDRSQADHICRYCADKGVVISSLCYYPNMMDPDVEKRKRYIDHLYQLIDASAMLAVNMVTTFVGRDPSKNVSENLELVKEIWPPIVAYAENAGVKIGIENCPMLFTEDEWPGGQNLMTTPAIWRKVFEILDSPNFGINYDPSHFVWQQVDYIKPIYEFRDKIFHVHYKDIKVYQDKLADVGIMATPLSYMTPKLPGLGDVDWAAYVSALTDIGYDGCTCIEVEDKAFEKSLDDAKKAVIRSAVYLRNFVI</sequence>
<name>N2AFH5_9FIRM</name>